<evidence type="ECO:0000313" key="9">
    <source>
        <dbReference type="EMBL" id="QDR82380.1"/>
    </source>
</evidence>
<gene>
    <name evidence="9" type="primary">rsxB_9</name>
    <name evidence="9" type="ORF">SPTER_38050</name>
</gene>
<keyword evidence="7" id="KW-0812">Transmembrane</keyword>
<dbReference type="Gene3D" id="3.30.70.20">
    <property type="match status" value="3"/>
</dbReference>
<feature type="domain" description="4Fe-4S ferredoxin-type" evidence="8">
    <location>
        <begin position="336"/>
        <end position="367"/>
    </location>
</feature>
<feature type="transmembrane region" description="Helical" evidence="7">
    <location>
        <begin position="148"/>
        <end position="181"/>
    </location>
</feature>
<evidence type="ECO:0000256" key="5">
    <source>
        <dbReference type="ARBA" id="ARBA00023004"/>
    </source>
</evidence>
<keyword evidence="2" id="KW-0004">4Fe-4S</keyword>
<keyword evidence="7" id="KW-1133">Transmembrane helix</keyword>
<keyword evidence="1" id="KW-0813">Transport</keyword>
<evidence type="ECO:0000256" key="4">
    <source>
        <dbReference type="ARBA" id="ARBA00022982"/>
    </source>
</evidence>
<evidence type="ECO:0000256" key="6">
    <source>
        <dbReference type="ARBA" id="ARBA00023014"/>
    </source>
</evidence>
<accession>A0A517DYE9</accession>
<dbReference type="Pfam" id="PF00037">
    <property type="entry name" value="Fer4"/>
    <property type="match status" value="1"/>
</dbReference>
<dbReference type="InterPro" id="IPR017896">
    <property type="entry name" value="4Fe4S_Fe-S-bd"/>
</dbReference>
<protein>
    <submittedName>
        <fullName evidence="9">Electron transport complex subunit RsxB</fullName>
    </submittedName>
</protein>
<dbReference type="EMBL" id="CP036259">
    <property type="protein sequence ID" value="QDR82380.1"/>
    <property type="molecule type" value="Genomic_DNA"/>
</dbReference>
<dbReference type="InterPro" id="IPR017900">
    <property type="entry name" value="4Fe4S_Fe_S_CS"/>
</dbReference>
<dbReference type="CDD" id="cd16373">
    <property type="entry name" value="DMSOR_beta_like"/>
    <property type="match status" value="1"/>
</dbReference>
<dbReference type="PANTHER" id="PTHR30176:SF3">
    <property type="entry name" value="FERREDOXIN-TYPE PROTEIN NAPH"/>
    <property type="match status" value="1"/>
</dbReference>
<dbReference type="Pfam" id="PF12838">
    <property type="entry name" value="Fer4_7"/>
    <property type="match status" value="1"/>
</dbReference>
<dbReference type="Pfam" id="PF10518">
    <property type="entry name" value="TAT_signal"/>
    <property type="match status" value="1"/>
</dbReference>
<feature type="domain" description="4Fe-4S ferredoxin-type" evidence="8">
    <location>
        <begin position="409"/>
        <end position="441"/>
    </location>
</feature>
<keyword evidence="6" id="KW-0411">Iron-sulfur</keyword>
<dbReference type="Pfam" id="PF12801">
    <property type="entry name" value="Fer4_5"/>
    <property type="match status" value="2"/>
</dbReference>
<dbReference type="InterPro" id="IPR019546">
    <property type="entry name" value="TAT_signal_bac_arc"/>
</dbReference>
<dbReference type="KEGG" id="sted:SPTER_38050"/>
<feature type="transmembrane region" description="Helical" evidence="7">
    <location>
        <begin position="111"/>
        <end position="136"/>
    </location>
</feature>
<sequence length="441" mass="48194">MLQLISVVAFVMLLASLSYPPGRENWLLQWASRLDPWLLLSQLRWQQAVPAWVWLPLLTVTATLLWGRVFCGWLCPLGAMLMWTDKIGKAAFKNMSPVRVQILRTVQPIRYYWLLVLLIVFALGSNWVIFLTPFALFSHELARVLQGYMPWLLIGIMAGTLLFSRLWCSVLCPTGVLLSLAARLRLFGYRIAGNCVYCEQCASACSVGAASVDTAVAQAGCLACGDCHRVCPAKAISWQHRWPSGKDSRLVPADGGAAAKRQGSRRQFLKAAGAVALAAAFWEKTVGAAEPVLRPPGSLPAPDFTAVCNRCGRCIQVCPGKALQPMPITDGLTNFATPYIIPRQSRCDLCLSCQEVCPTGAIVQVPLDKVRMGRAILDKSRCIAWEENKLCFICGEQCPVLAITGDEYHRPTILLDKCAGCGSCENACPVAGEAAIRVLPQ</sequence>
<dbReference type="GO" id="GO:0051539">
    <property type="term" value="F:4 iron, 4 sulfur cluster binding"/>
    <property type="evidence" value="ECO:0007669"/>
    <property type="project" value="UniProtKB-KW"/>
</dbReference>
<dbReference type="InterPro" id="IPR051684">
    <property type="entry name" value="Electron_Trans/Redox"/>
</dbReference>
<dbReference type="PANTHER" id="PTHR30176">
    <property type="entry name" value="FERREDOXIN-TYPE PROTEIN NAPH"/>
    <property type="match status" value="1"/>
</dbReference>
<keyword evidence="3" id="KW-0479">Metal-binding</keyword>
<dbReference type="NCBIfam" id="TIGR01409">
    <property type="entry name" value="TAT_signal_seq"/>
    <property type="match status" value="1"/>
</dbReference>
<evidence type="ECO:0000256" key="2">
    <source>
        <dbReference type="ARBA" id="ARBA00022485"/>
    </source>
</evidence>
<reference evidence="9 10" key="1">
    <citation type="submission" date="2019-02" db="EMBL/GenBank/DDBJ databases">
        <title>Closed genome of Sporomusa termitida DSM 4440.</title>
        <authorList>
            <person name="Poehlein A."/>
            <person name="Daniel R."/>
        </authorList>
    </citation>
    <scope>NUCLEOTIDE SEQUENCE [LARGE SCALE GENOMIC DNA]</scope>
    <source>
        <strain evidence="9 10">DSM 4440</strain>
    </source>
</reference>
<dbReference type="AlphaFoldDB" id="A0A517DYE9"/>
<keyword evidence="10" id="KW-1185">Reference proteome</keyword>
<evidence type="ECO:0000256" key="7">
    <source>
        <dbReference type="SAM" id="Phobius"/>
    </source>
</evidence>
<dbReference type="PROSITE" id="PS00198">
    <property type="entry name" value="4FE4S_FER_1"/>
    <property type="match status" value="2"/>
</dbReference>
<evidence type="ECO:0000256" key="1">
    <source>
        <dbReference type="ARBA" id="ARBA00022448"/>
    </source>
</evidence>
<evidence type="ECO:0000259" key="8">
    <source>
        <dbReference type="PROSITE" id="PS51379"/>
    </source>
</evidence>
<proteinExistence type="predicted"/>
<evidence type="ECO:0000256" key="3">
    <source>
        <dbReference type="ARBA" id="ARBA00022723"/>
    </source>
</evidence>
<evidence type="ECO:0000313" key="10">
    <source>
        <dbReference type="Proteomes" id="UP000320776"/>
    </source>
</evidence>
<name>A0A517DYE9_9FIRM</name>
<keyword evidence="4" id="KW-0249">Electron transport</keyword>
<dbReference type="SUPFAM" id="SSF54862">
    <property type="entry name" value="4Fe-4S ferredoxins"/>
    <property type="match status" value="2"/>
</dbReference>
<dbReference type="GO" id="GO:0005886">
    <property type="term" value="C:plasma membrane"/>
    <property type="evidence" value="ECO:0007669"/>
    <property type="project" value="TreeGrafter"/>
</dbReference>
<feature type="transmembrane region" description="Helical" evidence="7">
    <location>
        <begin position="53"/>
        <end position="83"/>
    </location>
</feature>
<feature type="domain" description="4Fe-4S ferredoxin-type" evidence="8">
    <location>
        <begin position="298"/>
        <end position="328"/>
    </location>
</feature>
<organism evidence="9 10">
    <name type="scientific">Sporomusa termitida</name>
    <dbReference type="NCBI Taxonomy" id="2377"/>
    <lineage>
        <taxon>Bacteria</taxon>
        <taxon>Bacillati</taxon>
        <taxon>Bacillota</taxon>
        <taxon>Negativicutes</taxon>
        <taxon>Selenomonadales</taxon>
        <taxon>Sporomusaceae</taxon>
        <taxon>Sporomusa</taxon>
    </lineage>
</organism>
<dbReference type="PROSITE" id="PS51379">
    <property type="entry name" value="4FE4S_FER_2"/>
    <property type="match status" value="4"/>
</dbReference>
<keyword evidence="7" id="KW-0472">Membrane</keyword>
<keyword evidence="5" id="KW-0408">Iron</keyword>
<dbReference type="Proteomes" id="UP000320776">
    <property type="component" value="Chromosome"/>
</dbReference>
<feature type="domain" description="4Fe-4S ferredoxin-type" evidence="8">
    <location>
        <begin position="212"/>
        <end position="241"/>
    </location>
</feature>
<dbReference type="GO" id="GO:0046872">
    <property type="term" value="F:metal ion binding"/>
    <property type="evidence" value="ECO:0007669"/>
    <property type="project" value="UniProtKB-KW"/>
</dbReference>